<keyword evidence="3" id="KW-1185">Reference proteome</keyword>
<evidence type="ECO:0000313" key="3">
    <source>
        <dbReference type="Proteomes" id="UP001592528"/>
    </source>
</evidence>
<evidence type="ECO:0000259" key="1">
    <source>
        <dbReference type="Pfam" id="PF01814"/>
    </source>
</evidence>
<comment type="caution">
    <text evidence="2">The sequence shown here is derived from an EMBL/GenBank/DDBJ whole genome shotgun (WGS) entry which is preliminary data.</text>
</comment>
<organism evidence="2 3">
    <name type="scientific">Streptacidiphilus cavernicola</name>
    <dbReference type="NCBI Taxonomy" id="3342716"/>
    <lineage>
        <taxon>Bacteria</taxon>
        <taxon>Bacillati</taxon>
        <taxon>Actinomycetota</taxon>
        <taxon>Actinomycetes</taxon>
        <taxon>Kitasatosporales</taxon>
        <taxon>Streptomycetaceae</taxon>
        <taxon>Streptacidiphilus</taxon>
    </lineage>
</organism>
<proteinExistence type="predicted"/>
<dbReference type="Proteomes" id="UP001592528">
    <property type="component" value="Unassembled WGS sequence"/>
</dbReference>
<dbReference type="Gene3D" id="1.20.120.520">
    <property type="entry name" value="nmb1532 protein domain like"/>
    <property type="match status" value="1"/>
</dbReference>
<accession>A0ABV6UKV9</accession>
<dbReference type="EMBL" id="JBHEZZ010000005">
    <property type="protein sequence ID" value="MFC1402090.1"/>
    <property type="molecule type" value="Genomic_DNA"/>
</dbReference>
<reference evidence="2 3" key="1">
    <citation type="submission" date="2024-09" db="EMBL/GenBank/DDBJ databases">
        <authorList>
            <person name="Lee S.D."/>
        </authorList>
    </citation>
    <scope>NUCLEOTIDE SEQUENCE [LARGE SCALE GENOMIC DNA]</scope>
    <source>
        <strain evidence="2 3">N1-5</strain>
    </source>
</reference>
<dbReference type="CDD" id="cd12108">
    <property type="entry name" value="Hr-like"/>
    <property type="match status" value="1"/>
</dbReference>
<gene>
    <name evidence="2" type="ORF">ACEZDJ_12410</name>
</gene>
<protein>
    <submittedName>
        <fullName evidence="2">Hemerythrin domain-containing protein</fullName>
    </submittedName>
</protein>
<feature type="domain" description="Hemerythrin-like" evidence="1">
    <location>
        <begin position="13"/>
        <end position="136"/>
    </location>
</feature>
<dbReference type="InterPro" id="IPR012312">
    <property type="entry name" value="Hemerythrin-like"/>
</dbReference>
<sequence>MTATQTGDIDFTLMYATHDAFRHDLDRLARECAAGRAGTGSVRAAWQNFDRQLRLHHTVEDTVLWPRVLAAVADRPRDAELMRQMEAEHALLDPVLDAVDTAMAQRSADLPERLRELSTVLDDHTRHEEEAALPLIQSVLTTKDWDAFRRAMARRQGPRGAAVYVPWILDAARPADRPRILAAFPPPVRLLNRLRWEPRYRRRLQAD</sequence>
<dbReference type="RefSeq" id="WP_030252726.1">
    <property type="nucleotide sequence ID" value="NZ_JBHEZZ010000005.1"/>
</dbReference>
<name>A0ABV6UKV9_9ACTN</name>
<evidence type="ECO:0000313" key="2">
    <source>
        <dbReference type="EMBL" id="MFC1402090.1"/>
    </source>
</evidence>
<dbReference type="Pfam" id="PF01814">
    <property type="entry name" value="Hemerythrin"/>
    <property type="match status" value="1"/>
</dbReference>